<dbReference type="SUPFAM" id="SSF46894">
    <property type="entry name" value="C-terminal effector domain of the bipartite response regulators"/>
    <property type="match status" value="1"/>
</dbReference>
<dbReference type="InterPro" id="IPR036890">
    <property type="entry name" value="HATPase_C_sf"/>
</dbReference>
<dbReference type="CDD" id="cd06170">
    <property type="entry name" value="LuxR_C_like"/>
    <property type="match status" value="1"/>
</dbReference>
<dbReference type="GO" id="GO:0006355">
    <property type="term" value="P:regulation of DNA-templated transcription"/>
    <property type="evidence" value="ECO:0007669"/>
    <property type="project" value="InterPro"/>
</dbReference>
<evidence type="ECO:0000259" key="4">
    <source>
        <dbReference type="PROSITE" id="PS50043"/>
    </source>
</evidence>
<reference evidence="5 6" key="1">
    <citation type="submission" date="2019-06" db="EMBL/GenBank/DDBJ databases">
        <title>Rhodococcus spaelei sp. nov., isolated from a cave.</title>
        <authorList>
            <person name="Lee S.D."/>
        </authorList>
    </citation>
    <scope>NUCLEOTIDE SEQUENCE [LARGE SCALE GENOMIC DNA]</scope>
    <source>
        <strain evidence="5 6">C9-5</strain>
    </source>
</reference>
<dbReference type="OrthoDB" id="3171430at2"/>
<protein>
    <submittedName>
        <fullName evidence="5">Helix-turn-helix transcriptional regulator</fullName>
    </submittedName>
</protein>
<feature type="domain" description="HTH luxR-type" evidence="4">
    <location>
        <begin position="433"/>
        <end position="498"/>
    </location>
</feature>
<keyword evidence="6" id="KW-1185">Reference proteome</keyword>
<dbReference type="SMART" id="SM00421">
    <property type="entry name" value="HTH_LUXR"/>
    <property type="match status" value="1"/>
</dbReference>
<dbReference type="GO" id="GO:0003677">
    <property type="term" value="F:DNA binding"/>
    <property type="evidence" value="ECO:0007669"/>
    <property type="project" value="UniProtKB-KW"/>
</dbReference>
<evidence type="ECO:0000313" key="5">
    <source>
        <dbReference type="EMBL" id="TQF73392.1"/>
    </source>
</evidence>
<keyword evidence="1" id="KW-0805">Transcription regulation</keyword>
<dbReference type="PRINTS" id="PR00038">
    <property type="entry name" value="HTHLUXR"/>
</dbReference>
<dbReference type="InterPro" id="IPR036388">
    <property type="entry name" value="WH-like_DNA-bd_sf"/>
</dbReference>
<dbReference type="InterPro" id="IPR037171">
    <property type="entry name" value="NagB/RpiA_transferase-like"/>
</dbReference>
<dbReference type="Proteomes" id="UP000316256">
    <property type="component" value="Unassembled WGS sequence"/>
</dbReference>
<dbReference type="Gene3D" id="1.10.10.10">
    <property type="entry name" value="Winged helix-like DNA-binding domain superfamily/Winged helix DNA-binding domain"/>
    <property type="match status" value="1"/>
</dbReference>
<dbReference type="PANTHER" id="PTHR44688">
    <property type="entry name" value="DNA-BINDING TRANSCRIPTIONAL ACTIVATOR DEVR_DOSR"/>
    <property type="match status" value="1"/>
</dbReference>
<keyword evidence="2" id="KW-0238">DNA-binding</keyword>
<name>A0A541BM45_9NOCA</name>
<evidence type="ECO:0000256" key="2">
    <source>
        <dbReference type="ARBA" id="ARBA00023125"/>
    </source>
</evidence>
<evidence type="ECO:0000313" key="6">
    <source>
        <dbReference type="Proteomes" id="UP000316256"/>
    </source>
</evidence>
<sequence length="503" mass="53743">MRVIVLTDHCSKKGEPKIVAECSLPLTGERCVQRIITDLAVLDVTATDSSWSRPRPAPGDDPILVRGVLCSCAFDIVDEVSVSDEGARLEGLRAVLTGPLPEIGRRFSALVAELAPHSALVIFTRECTGRPRKVAGDPKVVDRVTVAELDRLRTELGPPEPDNTRLYRGSATLAGRERPVHALLDRTDTLLVLIPRAEFTSANLGLVRSLFGVVALAIQLQVRQASPAYLAESRAASAERARTVAELTETHAITLETILATLRSRDLDDARARDTARETATSALIGLRSAVDQHREMAEEAATTAFARLRGELRALVPSGGVELELVEPPVGGRGLPGEVAHAARAVVRGAVQTLSTQPDLSRIRIAWDCDGSNLLIDIRDDGRGAADLAELGRQLRPRVETLGGTLESESTVGWGSSLRSVLPLDLPVVAPNRPALAALGPREAEVLEHLVAGRRNRVIAERLRVSESTVKFHVAGVLRKLEVATRGEAAAVGAEAGVKAAP</sequence>
<gene>
    <name evidence="5" type="ORF">FK531_07770</name>
</gene>
<dbReference type="InterPro" id="IPR016032">
    <property type="entry name" value="Sig_transdc_resp-reg_C-effctor"/>
</dbReference>
<accession>A0A541BM45</accession>
<dbReference type="SUPFAM" id="SSF100950">
    <property type="entry name" value="NagB/RpiA/CoA transferase-like"/>
    <property type="match status" value="1"/>
</dbReference>
<dbReference type="SUPFAM" id="SSF55874">
    <property type="entry name" value="ATPase domain of HSP90 chaperone/DNA topoisomerase II/histidine kinase"/>
    <property type="match status" value="1"/>
</dbReference>
<dbReference type="InterPro" id="IPR000792">
    <property type="entry name" value="Tscrpt_reg_LuxR_C"/>
</dbReference>
<dbReference type="Gene3D" id="3.30.565.10">
    <property type="entry name" value="Histidine kinase-like ATPase, C-terminal domain"/>
    <property type="match status" value="1"/>
</dbReference>
<evidence type="ECO:0000256" key="3">
    <source>
        <dbReference type="ARBA" id="ARBA00023163"/>
    </source>
</evidence>
<dbReference type="AlphaFoldDB" id="A0A541BM45"/>
<dbReference type="EMBL" id="VIGH01000003">
    <property type="protein sequence ID" value="TQF73392.1"/>
    <property type="molecule type" value="Genomic_DNA"/>
</dbReference>
<keyword evidence="3" id="KW-0804">Transcription</keyword>
<dbReference type="Pfam" id="PF00196">
    <property type="entry name" value="GerE"/>
    <property type="match status" value="1"/>
</dbReference>
<dbReference type="PROSITE" id="PS50043">
    <property type="entry name" value="HTH_LUXR_2"/>
    <property type="match status" value="1"/>
</dbReference>
<dbReference type="Gene3D" id="3.40.1080.10">
    <property type="entry name" value="Glutaconate Coenzyme A-transferase"/>
    <property type="match status" value="1"/>
</dbReference>
<organism evidence="5 6">
    <name type="scientific">Rhodococcus spelaei</name>
    <dbReference type="NCBI Taxonomy" id="2546320"/>
    <lineage>
        <taxon>Bacteria</taxon>
        <taxon>Bacillati</taxon>
        <taxon>Actinomycetota</taxon>
        <taxon>Actinomycetes</taxon>
        <taxon>Mycobacteriales</taxon>
        <taxon>Nocardiaceae</taxon>
        <taxon>Rhodococcus</taxon>
    </lineage>
</organism>
<proteinExistence type="predicted"/>
<dbReference type="PANTHER" id="PTHR44688:SF16">
    <property type="entry name" value="DNA-BINDING TRANSCRIPTIONAL ACTIVATOR DEVR_DOSR"/>
    <property type="match status" value="1"/>
</dbReference>
<comment type="caution">
    <text evidence="5">The sequence shown here is derived from an EMBL/GenBank/DDBJ whole genome shotgun (WGS) entry which is preliminary data.</text>
</comment>
<evidence type="ECO:0000256" key="1">
    <source>
        <dbReference type="ARBA" id="ARBA00023015"/>
    </source>
</evidence>